<dbReference type="RefSeq" id="WP_010763851.1">
    <property type="nucleotide sequence ID" value="NZ_ASWB01000005.1"/>
</dbReference>
<dbReference type="OrthoDB" id="2183686at2"/>
<dbReference type="PATRIC" id="fig|1158609.3.peg.412"/>
<feature type="transmembrane region" description="Helical" evidence="1">
    <location>
        <begin position="48"/>
        <end position="70"/>
    </location>
</feature>
<evidence type="ECO:0000313" key="2">
    <source>
        <dbReference type="EMBL" id="EOI06395.1"/>
    </source>
</evidence>
<keyword evidence="5" id="KW-1185">Reference proteome</keyword>
<dbReference type="EMBL" id="AJAS01000003">
    <property type="protein sequence ID" value="EOI06395.1"/>
    <property type="molecule type" value="Genomic_DNA"/>
</dbReference>
<evidence type="ECO:0000256" key="1">
    <source>
        <dbReference type="SAM" id="Phobius"/>
    </source>
</evidence>
<evidence type="ECO:0008006" key="6">
    <source>
        <dbReference type="Google" id="ProtNLM"/>
    </source>
</evidence>
<dbReference type="eggNOG" id="ENOG5032DCD">
    <property type="taxonomic scope" value="Bacteria"/>
</dbReference>
<dbReference type="NCBIfam" id="NF033218">
    <property type="entry name" value="anchor_AmaP"/>
    <property type="match status" value="1"/>
</dbReference>
<sequence>MRVMKGLISLLLVAGIFGITGLYSQIMDLGVVSTFFNDLLFRYDWLFYFYQIVLFAVLAVLLLLFLLVVFKPITKKQIHLKKDTGQVNLPLSTLESIARSSLQGIVDRENVQVKVRLTKNQTADVEVTIADEQQQQFLSRGKKIQEMIPQALQQMAMVETHKINVIFKKKKSESTILPTAKKESRVV</sequence>
<evidence type="ECO:0000313" key="5">
    <source>
        <dbReference type="Proteomes" id="UP000014157"/>
    </source>
</evidence>
<keyword evidence="1" id="KW-1133">Transmembrane helix</keyword>
<dbReference type="Proteomes" id="UP000014157">
    <property type="component" value="Unassembled WGS sequence"/>
</dbReference>
<organism evidence="2 4">
    <name type="scientific">Enterococcus moraviensis ATCC BAA-383</name>
    <dbReference type="NCBI Taxonomy" id="1158609"/>
    <lineage>
        <taxon>Bacteria</taxon>
        <taxon>Bacillati</taxon>
        <taxon>Bacillota</taxon>
        <taxon>Bacilli</taxon>
        <taxon>Lactobacillales</taxon>
        <taxon>Enterococcaceae</taxon>
        <taxon>Enterococcus</taxon>
    </lineage>
</organism>
<evidence type="ECO:0000313" key="3">
    <source>
        <dbReference type="EMBL" id="EOT63755.1"/>
    </source>
</evidence>
<proteinExistence type="predicted"/>
<accession>R2RBH6</accession>
<reference evidence="2 4" key="1">
    <citation type="submission" date="2013-02" db="EMBL/GenBank/DDBJ databases">
        <title>The Genome Sequence of Enterococcus moraviensis BAA-383.</title>
        <authorList>
            <consortium name="The Broad Institute Genome Sequencing Platform"/>
            <consortium name="The Broad Institute Genome Sequencing Center for Infectious Disease"/>
            <person name="Earl A.M."/>
            <person name="Gilmore M.S."/>
            <person name="Lebreton F."/>
            <person name="Walker B."/>
            <person name="Young S.K."/>
            <person name="Zeng Q."/>
            <person name="Gargeya S."/>
            <person name="Fitzgerald M."/>
            <person name="Haas B."/>
            <person name="Abouelleil A."/>
            <person name="Alvarado L."/>
            <person name="Arachchi H.M."/>
            <person name="Berlin A.M."/>
            <person name="Chapman S.B."/>
            <person name="Dewar J."/>
            <person name="Goldberg J."/>
            <person name="Griggs A."/>
            <person name="Gujja S."/>
            <person name="Hansen M."/>
            <person name="Howarth C."/>
            <person name="Imamovic A."/>
            <person name="Larimer J."/>
            <person name="McCowan C."/>
            <person name="Murphy C."/>
            <person name="Neiman D."/>
            <person name="Pearson M."/>
            <person name="Priest M."/>
            <person name="Roberts A."/>
            <person name="Saif S."/>
            <person name="Shea T."/>
            <person name="Sisk P."/>
            <person name="Sykes S."/>
            <person name="Wortman J."/>
            <person name="Nusbaum C."/>
            <person name="Birren B."/>
        </authorList>
    </citation>
    <scope>NUCLEOTIDE SEQUENCE [LARGE SCALE GENOMIC DNA]</scope>
    <source>
        <strain evidence="2 4">ATCC BAA-383</strain>
    </source>
</reference>
<keyword evidence="1" id="KW-0812">Transmembrane</keyword>
<comment type="caution">
    <text evidence="2">The sequence shown here is derived from an EMBL/GenBank/DDBJ whole genome shotgun (WGS) entry which is preliminary data.</text>
</comment>
<reference evidence="3 5" key="2">
    <citation type="submission" date="2013-03" db="EMBL/GenBank/DDBJ databases">
        <title>The Genome Sequence of Enterococcus moraviensis BAA-383 (PacBio/Illumina hybrid assembly).</title>
        <authorList>
            <consortium name="The Broad Institute Genomics Platform"/>
            <consortium name="The Broad Institute Genome Sequencing Center for Infectious Disease"/>
            <person name="Earl A."/>
            <person name="Russ C."/>
            <person name="Gilmore M."/>
            <person name="Surin D."/>
            <person name="Walker B."/>
            <person name="Young S."/>
            <person name="Zeng Q."/>
            <person name="Gargeya S."/>
            <person name="Fitzgerald M."/>
            <person name="Haas B."/>
            <person name="Abouelleil A."/>
            <person name="Allen A.W."/>
            <person name="Alvarado L."/>
            <person name="Arachchi H.M."/>
            <person name="Berlin A.M."/>
            <person name="Chapman S.B."/>
            <person name="Gainer-Dewar J."/>
            <person name="Goldberg J."/>
            <person name="Griggs A."/>
            <person name="Gujja S."/>
            <person name="Hansen M."/>
            <person name="Howarth C."/>
            <person name="Imamovic A."/>
            <person name="Ireland A."/>
            <person name="Larimer J."/>
            <person name="McCowan C."/>
            <person name="Murphy C."/>
            <person name="Pearson M."/>
            <person name="Poon T.W."/>
            <person name="Priest M."/>
            <person name="Roberts A."/>
            <person name="Saif S."/>
            <person name="Shea T."/>
            <person name="Sisk P."/>
            <person name="Sykes S."/>
            <person name="Wortman J."/>
            <person name="Nusbaum C."/>
            <person name="Birren B."/>
        </authorList>
    </citation>
    <scope>NUCLEOTIDE SEQUENCE [LARGE SCALE GENOMIC DNA]</scope>
    <source>
        <strain evidence="3 5">ATCC BAA-383</strain>
    </source>
</reference>
<dbReference type="EMBL" id="ASWB01000005">
    <property type="protein sequence ID" value="EOT63755.1"/>
    <property type="molecule type" value="Genomic_DNA"/>
</dbReference>
<dbReference type="STRING" id="155617.RV09_GL003024"/>
<protein>
    <recommendedName>
        <fullName evidence="6">Alkaline shock response membrane anchor protein AmaP</fullName>
    </recommendedName>
</protein>
<dbReference type="AlphaFoldDB" id="R2RBH6"/>
<keyword evidence="1" id="KW-0472">Membrane</keyword>
<dbReference type="Proteomes" id="UP000013781">
    <property type="component" value="Unassembled WGS sequence"/>
</dbReference>
<gene>
    <name evidence="3" type="ORF">I586_03188</name>
    <name evidence="2" type="ORF">UAY_00446</name>
</gene>
<evidence type="ECO:0000313" key="4">
    <source>
        <dbReference type="Proteomes" id="UP000013781"/>
    </source>
</evidence>
<dbReference type="HOGENOM" id="CLU_1445600_0_0_9"/>
<name>R2RBH6_9ENTE</name>